<proteinExistence type="predicted"/>
<organism evidence="2 3">
    <name type="scientific">Stereocaulon virgatum</name>
    <dbReference type="NCBI Taxonomy" id="373712"/>
    <lineage>
        <taxon>Eukaryota</taxon>
        <taxon>Fungi</taxon>
        <taxon>Dikarya</taxon>
        <taxon>Ascomycota</taxon>
        <taxon>Pezizomycotina</taxon>
        <taxon>Lecanoromycetes</taxon>
        <taxon>OSLEUM clade</taxon>
        <taxon>Lecanoromycetidae</taxon>
        <taxon>Lecanorales</taxon>
        <taxon>Lecanorineae</taxon>
        <taxon>Stereocaulaceae</taxon>
        <taxon>Stereocaulon</taxon>
    </lineage>
</organism>
<dbReference type="EMBL" id="JBEFKJ010000001">
    <property type="protein sequence ID" value="KAL2048447.1"/>
    <property type="molecule type" value="Genomic_DNA"/>
</dbReference>
<sequence length="538" mass="59218">MTDVQSWRRHTQLAKIRSTESHACGSPPDDNYSSSTSPTDTTKPRPRRSLASFALYLSTHRVTPSSSQPEWPSIDWSTLNEKDNVYRPDPDHMCTTLRRHLLANPSDDLPAQYNSFVLHVIEDYQRVKSEKNDLGRNLQVEQQCHQNDVNEFQQVVTWSKPDATKVAINADSRFNASTGHGDGQILESKQNPNGKPLALLPRVDTGYIRKRLGNVRIEGSSTALNHHASHQRSSQFSCHGSATAASESNFDSRPHSGPLSDTTPQDFSPSNTESESSSDDEGHIALTSIALAANEYSNKGRLLSQQFEYRDDYHPDNPSSKKSAVPSSSNGFQPDRSSKPAATTSSDMAPTKPTATATMKLTGPRRLTKKAYVQTGLLTAEETRRRRQHRGFSFIPGDDFGLLMRPTSPGAESQGTHSRTSTPLTPVRDESHDWKASDDSWGGPWMAEFAPDLDSYPQLTKPVISLTEREQKSRVFKREGSSKSVLTAIKESSSRSSSLSHKDSMGNSNSKGGSLATQKTTGENSFAIAAAARATRNR</sequence>
<feature type="compositionally biased region" description="Low complexity" evidence="1">
    <location>
        <begin position="527"/>
        <end position="538"/>
    </location>
</feature>
<feature type="compositionally biased region" description="Low complexity" evidence="1">
    <location>
        <begin position="348"/>
        <end position="360"/>
    </location>
</feature>
<reference evidence="2 3" key="1">
    <citation type="submission" date="2024-09" db="EMBL/GenBank/DDBJ databases">
        <title>Rethinking Asexuality: The Enigmatic Case of Functional Sexual Genes in Lepraria (Stereocaulaceae).</title>
        <authorList>
            <person name="Doellman M."/>
            <person name="Sun Y."/>
            <person name="Barcenas-Pena A."/>
            <person name="Lumbsch H.T."/>
            <person name="Grewe F."/>
        </authorList>
    </citation>
    <scope>NUCLEOTIDE SEQUENCE [LARGE SCALE GENOMIC DNA]</scope>
    <source>
        <strain evidence="2 3">Mercado 3170</strain>
    </source>
</reference>
<feature type="region of interest" description="Disordered" evidence="1">
    <location>
        <begin position="223"/>
        <end position="281"/>
    </location>
</feature>
<feature type="compositionally biased region" description="Low complexity" evidence="1">
    <location>
        <begin position="318"/>
        <end position="329"/>
    </location>
</feature>
<feature type="compositionally biased region" description="Basic and acidic residues" evidence="1">
    <location>
        <begin position="427"/>
        <end position="438"/>
    </location>
</feature>
<evidence type="ECO:0000256" key="1">
    <source>
        <dbReference type="SAM" id="MobiDB-lite"/>
    </source>
</evidence>
<accession>A0ABR4ARX1</accession>
<feature type="compositionally biased region" description="Low complexity" evidence="1">
    <location>
        <begin position="26"/>
        <end position="41"/>
    </location>
</feature>
<feature type="compositionally biased region" description="Low complexity" evidence="1">
    <location>
        <begin position="266"/>
        <end position="275"/>
    </location>
</feature>
<evidence type="ECO:0000313" key="3">
    <source>
        <dbReference type="Proteomes" id="UP001590950"/>
    </source>
</evidence>
<gene>
    <name evidence="2" type="ORF">N7G274_000359</name>
</gene>
<comment type="caution">
    <text evidence="2">The sequence shown here is derived from an EMBL/GenBank/DDBJ whole genome shotgun (WGS) entry which is preliminary data.</text>
</comment>
<dbReference type="Proteomes" id="UP001590950">
    <property type="component" value="Unassembled WGS sequence"/>
</dbReference>
<name>A0ABR4ARX1_9LECA</name>
<protein>
    <submittedName>
        <fullName evidence="2">Uncharacterized protein</fullName>
    </submittedName>
</protein>
<feature type="region of interest" description="Disordered" evidence="1">
    <location>
        <begin position="470"/>
        <end position="538"/>
    </location>
</feature>
<feature type="region of interest" description="Disordered" evidence="1">
    <location>
        <begin position="179"/>
        <end position="199"/>
    </location>
</feature>
<feature type="region of interest" description="Disordered" evidence="1">
    <location>
        <begin position="310"/>
        <end position="362"/>
    </location>
</feature>
<feature type="compositionally biased region" description="Polar residues" evidence="1">
    <location>
        <begin position="505"/>
        <end position="524"/>
    </location>
</feature>
<feature type="compositionally biased region" description="Polar residues" evidence="1">
    <location>
        <begin position="231"/>
        <end position="251"/>
    </location>
</feature>
<feature type="compositionally biased region" description="Basic and acidic residues" evidence="1">
    <location>
        <begin position="470"/>
        <end position="481"/>
    </location>
</feature>
<feature type="compositionally biased region" description="Polar residues" evidence="1">
    <location>
        <begin position="410"/>
        <end position="424"/>
    </location>
</feature>
<keyword evidence="3" id="KW-1185">Reference proteome</keyword>
<evidence type="ECO:0000313" key="2">
    <source>
        <dbReference type="EMBL" id="KAL2048447.1"/>
    </source>
</evidence>
<feature type="region of interest" description="Disordered" evidence="1">
    <location>
        <begin position="406"/>
        <end position="438"/>
    </location>
</feature>
<feature type="region of interest" description="Disordered" evidence="1">
    <location>
        <begin position="1"/>
        <end position="48"/>
    </location>
</feature>